<protein>
    <recommendedName>
        <fullName evidence="5">Reverse transcriptase zinc-binding domain-containing protein</fullName>
    </recommendedName>
</protein>
<dbReference type="InterPro" id="IPR026960">
    <property type="entry name" value="RVT-Znf"/>
</dbReference>
<keyword evidence="4" id="KW-1185">Reference proteome</keyword>
<dbReference type="GO" id="GO:0004523">
    <property type="term" value="F:RNA-DNA hybrid ribonuclease activity"/>
    <property type="evidence" value="ECO:0007669"/>
    <property type="project" value="InterPro"/>
</dbReference>
<name>A0AAD9WXA7_9ROSI</name>
<evidence type="ECO:0000313" key="3">
    <source>
        <dbReference type="EMBL" id="KAK2645797.1"/>
    </source>
</evidence>
<dbReference type="GO" id="GO:0003676">
    <property type="term" value="F:nucleic acid binding"/>
    <property type="evidence" value="ECO:0007669"/>
    <property type="project" value="InterPro"/>
</dbReference>
<feature type="domain" description="Reverse transcriptase zinc-binding" evidence="2">
    <location>
        <begin position="100"/>
        <end position="190"/>
    </location>
</feature>
<dbReference type="Pfam" id="PF13456">
    <property type="entry name" value="RVT_3"/>
    <property type="match status" value="1"/>
</dbReference>
<dbReference type="Proteomes" id="UP001280121">
    <property type="component" value="Unassembled WGS sequence"/>
</dbReference>
<evidence type="ECO:0000259" key="2">
    <source>
        <dbReference type="Pfam" id="PF13966"/>
    </source>
</evidence>
<dbReference type="PANTHER" id="PTHR47074:SF11">
    <property type="entry name" value="REVERSE TRANSCRIPTASE-LIKE PROTEIN"/>
    <property type="match status" value="1"/>
</dbReference>
<dbReference type="EMBL" id="JANJYI010000006">
    <property type="protein sequence ID" value="KAK2645797.1"/>
    <property type="molecule type" value="Genomic_DNA"/>
</dbReference>
<accession>A0AAD9WXA7</accession>
<evidence type="ECO:0008006" key="5">
    <source>
        <dbReference type="Google" id="ProtNLM"/>
    </source>
</evidence>
<dbReference type="InterPro" id="IPR052929">
    <property type="entry name" value="RNase_H-like_EbsB-rel"/>
</dbReference>
<evidence type="ECO:0000313" key="4">
    <source>
        <dbReference type="Proteomes" id="UP001280121"/>
    </source>
</evidence>
<gene>
    <name evidence="3" type="ORF">Ddye_020992</name>
</gene>
<sequence length="392" mass="43947">MWGRELVEKGSRWRVGDGTSIKIYKDRWIPRLSAFKIISPQVLGEWPMVNDLKDQEGLWDVSLIRQSFSMEEADAILSLPSSRSVIQDSLLWHFDKSGNYSVQSGYKLALAKDLNPSCSGLNSSVSWWKFLWHLRLPSKIKIFLWKACNDWIPTYVNLVAHGMNVDTVCPKCSQKQQKPMHALWRCSLLNDVRATSVLGGGSKMLDSLSFFDFVMLCKDNVDYKWAEDFVRDFHSANKKDCVPSMLCRNLKWVVPPIGSYKINIDVTLRKGEQPQVLEALAILHGLQLVMEVRLVPTVLESDAQLVVKAIGLKDTTGVEVGVVIHDSLDVLSYANIGSISFVSRVCTNAHSLAKLALNIEGEDVWLEDCSLSVESLVLGECPNSFVVSIVSL</sequence>
<comment type="caution">
    <text evidence="3">The sequence shown here is derived from an EMBL/GenBank/DDBJ whole genome shotgun (WGS) entry which is preliminary data.</text>
</comment>
<evidence type="ECO:0000259" key="1">
    <source>
        <dbReference type="Pfam" id="PF13456"/>
    </source>
</evidence>
<dbReference type="AlphaFoldDB" id="A0AAD9WXA7"/>
<proteinExistence type="predicted"/>
<dbReference type="Pfam" id="PF13966">
    <property type="entry name" value="zf-RVT"/>
    <property type="match status" value="1"/>
</dbReference>
<organism evidence="3 4">
    <name type="scientific">Dipteronia dyeriana</name>
    <dbReference type="NCBI Taxonomy" id="168575"/>
    <lineage>
        <taxon>Eukaryota</taxon>
        <taxon>Viridiplantae</taxon>
        <taxon>Streptophyta</taxon>
        <taxon>Embryophyta</taxon>
        <taxon>Tracheophyta</taxon>
        <taxon>Spermatophyta</taxon>
        <taxon>Magnoliopsida</taxon>
        <taxon>eudicotyledons</taxon>
        <taxon>Gunneridae</taxon>
        <taxon>Pentapetalae</taxon>
        <taxon>rosids</taxon>
        <taxon>malvids</taxon>
        <taxon>Sapindales</taxon>
        <taxon>Sapindaceae</taxon>
        <taxon>Hippocastanoideae</taxon>
        <taxon>Acereae</taxon>
        <taxon>Dipteronia</taxon>
    </lineage>
</organism>
<dbReference type="InterPro" id="IPR002156">
    <property type="entry name" value="RNaseH_domain"/>
</dbReference>
<dbReference type="PANTHER" id="PTHR47074">
    <property type="entry name" value="BNAC02G40300D PROTEIN"/>
    <property type="match status" value="1"/>
</dbReference>
<reference evidence="3" key="1">
    <citation type="journal article" date="2023" name="Plant J.">
        <title>Genome sequences and population genomics provide insights into the demographic history, inbreeding, and mutation load of two 'living fossil' tree species of Dipteronia.</title>
        <authorList>
            <person name="Feng Y."/>
            <person name="Comes H.P."/>
            <person name="Chen J."/>
            <person name="Zhu S."/>
            <person name="Lu R."/>
            <person name="Zhang X."/>
            <person name="Li P."/>
            <person name="Qiu J."/>
            <person name="Olsen K.M."/>
            <person name="Qiu Y."/>
        </authorList>
    </citation>
    <scope>NUCLEOTIDE SEQUENCE</scope>
    <source>
        <strain evidence="3">KIB01</strain>
    </source>
</reference>
<feature type="domain" description="RNase H type-1" evidence="1">
    <location>
        <begin position="266"/>
        <end position="355"/>
    </location>
</feature>